<evidence type="ECO:0008006" key="15">
    <source>
        <dbReference type="Google" id="ProtNLM"/>
    </source>
</evidence>
<gene>
    <name evidence="13" type="ORF">HYFRA_00010675</name>
</gene>
<comment type="similarity">
    <text evidence="3">Belongs to the cytochrome P450 family.</text>
</comment>
<evidence type="ECO:0000256" key="4">
    <source>
        <dbReference type="ARBA" id="ARBA00022617"/>
    </source>
</evidence>
<dbReference type="InterPro" id="IPR036396">
    <property type="entry name" value="Cyt_P450_sf"/>
</dbReference>
<organism evidence="13 14">
    <name type="scientific">Hymenoscyphus fraxineus</name>
    <dbReference type="NCBI Taxonomy" id="746836"/>
    <lineage>
        <taxon>Eukaryota</taxon>
        <taxon>Fungi</taxon>
        <taxon>Dikarya</taxon>
        <taxon>Ascomycota</taxon>
        <taxon>Pezizomycotina</taxon>
        <taxon>Leotiomycetes</taxon>
        <taxon>Helotiales</taxon>
        <taxon>Helotiaceae</taxon>
        <taxon>Hymenoscyphus</taxon>
    </lineage>
</organism>
<evidence type="ECO:0000256" key="8">
    <source>
        <dbReference type="ARBA" id="ARBA00023002"/>
    </source>
</evidence>
<reference evidence="13" key="1">
    <citation type="submission" date="2021-07" db="EMBL/GenBank/DDBJ databases">
        <authorList>
            <person name="Durling M."/>
        </authorList>
    </citation>
    <scope>NUCLEOTIDE SEQUENCE</scope>
</reference>
<keyword evidence="9 12" id="KW-0408">Iron</keyword>
<keyword evidence="6 12" id="KW-0479">Metal-binding</keyword>
<evidence type="ECO:0000256" key="9">
    <source>
        <dbReference type="ARBA" id="ARBA00023004"/>
    </source>
</evidence>
<dbReference type="GO" id="GO:0020037">
    <property type="term" value="F:heme binding"/>
    <property type="evidence" value="ECO:0007669"/>
    <property type="project" value="InterPro"/>
</dbReference>
<dbReference type="PANTHER" id="PTHR46206:SF5">
    <property type="entry name" value="P450, PUTATIVE (EUROFUNG)-RELATED"/>
    <property type="match status" value="1"/>
</dbReference>
<dbReference type="EMBL" id="CAJVRL010000096">
    <property type="protein sequence ID" value="CAG8960196.1"/>
    <property type="molecule type" value="Genomic_DNA"/>
</dbReference>
<evidence type="ECO:0000256" key="7">
    <source>
        <dbReference type="ARBA" id="ARBA00022989"/>
    </source>
</evidence>
<evidence type="ECO:0000256" key="11">
    <source>
        <dbReference type="ARBA" id="ARBA00023136"/>
    </source>
</evidence>
<evidence type="ECO:0000256" key="10">
    <source>
        <dbReference type="ARBA" id="ARBA00023033"/>
    </source>
</evidence>
<keyword evidence="11" id="KW-0472">Membrane</keyword>
<keyword evidence="4 12" id="KW-0349">Heme</keyword>
<dbReference type="Proteomes" id="UP000696280">
    <property type="component" value="Unassembled WGS sequence"/>
</dbReference>
<keyword evidence="7" id="KW-1133">Transmembrane helix</keyword>
<dbReference type="PANTHER" id="PTHR46206">
    <property type="entry name" value="CYTOCHROME P450"/>
    <property type="match status" value="1"/>
</dbReference>
<comment type="caution">
    <text evidence="13">The sequence shown here is derived from an EMBL/GenBank/DDBJ whole genome shotgun (WGS) entry which is preliminary data.</text>
</comment>
<protein>
    <recommendedName>
        <fullName evidence="15">Cytochrome P450</fullName>
    </recommendedName>
</protein>
<name>A0A9N9L7Z6_9HELO</name>
<proteinExistence type="inferred from homology"/>
<evidence type="ECO:0000256" key="5">
    <source>
        <dbReference type="ARBA" id="ARBA00022692"/>
    </source>
</evidence>
<evidence type="ECO:0000256" key="1">
    <source>
        <dbReference type="ARBA" id="ARBA00001971"/>
    </source>
</evidence>
<keyword evidence="8" id="KW-0560">Oxidoreductase</keyword>
<dbReference type="Pfam" id="PF00067">
    <property type="entry name" value="p450"/>
    <property type="match status" value="1"/>
</dbReference>
<dbReference type="SUPFAM" id="SSF48264">
    <property type="entry name" value="Cytochrome P450"/>
    <property type="match status" value="1"/>
</dbReference>
<evidence type="ECO:0000313" key="14">
    <source>
        <dbReference type="Proteomes" id="UP000696280"/>
    </source>
</evidence>
<dbReference type="InterPro" id="IPR002403">
    <property type="entry name" value="Cyt_P450_E_grp-IV"/>
</dbReference>
<dbReference type="Gene3D" id="1.10.630.10">
    <property type="entry name" value="Cytochrome P450"/>
    <property type="match status" value="1"/>
</dbReference>
<accession>A0A9N9L7Z6</accession>
<dbReference type="AlphaFoldDB" id="A0A9N9L7Z6"/>
<evidence type="ECO:0000313" key="13">
    <source>
        <dbReference type="EMBL" id="CAG8960196.1"/>
    </source>
</evidence>
<dbReference type="GO" id="GO:0016705">
    <property type="term" value="F:oxidoreductase activity, acting on paired donors, with incorporation or reduction of molecular oxygen"/>
    <property type="evidence" value="ECO:0007669"/>
    <property type="project" value="InterPro"/>
</dbReference>
<evidence type="ECO:0000256" key="6">
    <source>
        <dbReference type="ARBA" id="ARBA00022723"/>
    </source>
</evidence>
<dbReference type="GO" id="GO:0005506">
    <property type="term" value="F:iron ion binding"/>
    <property type="evidence" value="ECO:0007669"/>
    <property type="project" value="InterPro"/>
</dbReference>
<dbReference type="InterPro" id="IPR001128">
    <property type="entry name" value="Cyt_P450"/>
</dbReference>
<comment type="cofactor">
    <cofactor evidence="1 12">
        <name>heme</name>
        <dbReference type="ChEBI" id="CHEBI:30413"/>
    </cofactor>
</comment>
<keyword evidence="14" id="KW-1185">Reference proteome</keyword>
<dbReference type="GO" id="GO:0016020">
    <property type="term" value="C:membrane"/>
    <property type="evidence" value="ECO:0007669"/>
    <property type="project" value="UniProtKB-SubCell"/>
</dbReference>
<feature type="binding site" description="axial binding residue" evidence="12">
    <location>
        <position position="468"/>
    </location>
    <ligand>
        <name>heme</name>
        <dbReference type="ChEBI" id="CHEBI:30413"/>
    </ligand>
    <ligandPart>
        <name>Fe</name>
        <dbReference type="ChEBI" id="CHEBI:18248"/>
    </ligandPart>
</feature>
<keyword evidence="5" id="KW-0812">Transmembrane</keyword>
<dbReference type="PRINTS" id="PR00465">
    <property type="entry name" value="EP450IV"/>
</dbReference>
<comment type="subcellular location">
    <subcellularLocation>
        <location evidence="2">Membrane</location>
    </subcellularLocation>
</comment>
<dbReference type="OrthoDB" id="1844152at2759"/>
<evidence type="ECO:0000256" key="2">
    <source>
        <dbReference type="ARBA" id="ARBA00004370"/>
    </source>
</evidence>
<sequence>MMFLTYFTSIILAIVALAVTKLLSFKDHGLFSQSNEEKLTKETITPLEFLKRRLRAWMYLISGPQIIQAAYEKSNGNPFEVLAPDNRYVFVSSPHHISELNNAPDTTLSLQAASKQMLQPKYTMTGFNWFDRRGTEGVGFIKALRTLLTNDMPSILPGLGSAISENFAKMHAKESIVHGAKGSPIYPMVVQLTVSTNSLAFFGKELASNTKFMKSALDFIEHTLMTAELVRLLPRVLSRPIGQLLASRLSSHQVIYEHLVVITEQRLLEQSQANAGKSIPKHHDCIQYILETAPKKQPWSARRIVHELMAIWFGSVHALSTTVTFTIHDLCLHPEYIAPLRSEVEGPAYNLFEQTARGLPLLDSFIKESARLTPVESMSTRRCALTPFTLSDGTHVGVGDWACTPVRAIMTNPQDYPNPLEFQGFRFVDLASFKEDLSVTLLSEGTRPSNLTDCNNSWHVWGTGRMTCPGRFYAAAVMKVMLANIIKNYDCKLADEKAERWFTWRSNAKSQHLDFGIVNDTLKSLVQGASDIF</sequence>
<keyword evidence="10" id="KW-0503">Monooxygenase</keyword>
<dbReference type="CDD" id="cd11041">
    <property type="entry name" value="CYP503A1-like"/>
    <property type="match status" value="1"/>
</dbReference>
<dbReference type="GO" id="GO:0004497">
    <property type="term" value="F:monooxygenase activity"/>
    <property type="evidence" value="ECO:0007669"/>
    <property type="project" value="UniProtKB-KW"/>
</dbReference>
<evidence type="ECO:0000256" key="12">
    <source>
        <dbReference type="PIRSR" id="PIRSR602403-1"/>
    </source>
</evidence>
<evidence type="ECO:0000256" key="3">
    <source>
        <dbReference type="ARBA" id="ARBA00010617"/>
    </source>
</evidence>